<dbReference type="EMBL" id="JBHLUU010000005">
    <property type="protein sequence ID" value="MFC0473815.1"/>
    <property type="molecule type" value="Genomic_DNA"/>
</dbReference>
<comment type="similarity">
    <text evidence="2">Belongs to the phospholipase D family.</text>
</comment>
<evidence type="ECO:0000256" key="2">
    <source>
        <dbReference type="ARBA" id="ARBA00008664"/>
    </source>
</evidence>
<dbReference type="PROSITE" id="PS50035">
    <property type="entry name" value="PLD"/>
    <property type="match status" value="1"/>
</dbReference>
<accession>A0ABV6KLM1</accession>
<proteinExistence type="inferred from homology"/>
<dbReference type="InterPro" id="IPR051406">
    <property type="entry name" value="PLD_domain"/>
</dbReference>
<dbReference type="Proteomes" id="UP001589738">
    <property type="component" value="Unassembled WGS sequence"/>
</dbReference>
<dbReference type="EC" id="3.1.4.4" evidence="3"/>
<protein>
    <recommendedName>
        <fullName evidence="3">phospholipase D</fullName>
        <ecNumber evidence="3">3.1.4.4</ecNumber>
    </recommendedName>
</protein>
<evidence type="ECO:0000259" key="8">
    <source>
        <dbReference type="PROSITE" id="PS50035"/>
    </source>
</evidence>
<evidence type="ECO:0000256" key="4">
    <source>
        <dbReference type="ARBA" id="ARBA00022801"/>
    </source>
</evidence>
<evidence type="ECO:0000313" key="9">
    <source>
        <dbReference type="EMBL" id="MFC0473815.1"/>
    </source>
</evidence>
<keyword evidence="7" id="KW-0472">Membrane</keyword>
<dbReference type="PANTHER" id="PTHR43856:SF1">
    <property type="entry name" value="MITOCHONDRIAL CARDIOLIPIN HYDROLASE"/>
    <property type="match status" value="1"/>
</dbReference>
<dbReference type="PANTHER" id="PTHR43856">
    <property type="entry name" value="CARDIOLIPIN HYDROLASE"/>
    <property type="match status" value="1"/>
</dbReference>
<dbReference type="InterPro" id="IPR001736">
    <property type="entry name" value="PLipase_D/transphosphatidylase"/>
</dbReference>
<dbReference type="Pfam" id="PF13091">
    <property type="entry name" value="PLDc_2"/>
    <property type="match status" value="1"/>
</dbReference>
<keyword evidence="7" id="KW-1133">Transmembrane helix</keyword>
<dbReference type="InterPro" id="IPR025202">
    <property type="entry name" value="PLD-like_dom"/>
</dbReference>
<evidence type="ECO:0000256" key="7">
    <source>
        <dbReference type="SAM" id="Phobius"/>
    </source>
</evidence>
<evidence type="ECO:0000256" key="1">
    <source>
        <dbReference type="ARBA" id="ARBA00000798"/>
    </source>
</evidence>
<sequence>MNKKLGRVLIIILPIINLGFLSKIIYNLDNDNIVEAISAAAERGVSIRIIADGENTENKDSKEIFDDLEALNIPIKINTDEKMHIKLTISDNQNVVTGSFN</sequence>
<organism evidence="9 10">
    <name type="scientific">Robertmurraya beringensis</name>
    <dbReference type="NCBI Taxonomy" id="641660"/>
    <lineage>
        <taxon>Bacteria</taxon>
        <taxon>Bacillati</taxon>
        <taxon>Bacillota</taxon>
        <taxon>Bacilli</taxon>
        <taxon>Bacillales</taxon>
        <taxon>Bacillaceae</taxon>
        <taxon>Robertmurraya</taxon>
    </lineage>
</organism>
<keyword evidence="7" id="KW-0812">Transmembrane</keyword>
<dbReference type="SUPFAM" id="SSF56024">
    <property type="entry name" value="Phospholipase D/nuclease"/>
    <property type="match status" value="1"/>
</dbReference>
<keyword evidence="5" id="KW-0442">Lipid degradation</keyword>
<feature type="domain" description="PLD phosphodiesterase" evidence="8">
    <location>
        <begin position="79"/>
        <end position="101"/>
    </location>
</feature>
<keyword evidence="4" id="KW-0378">Hydrolase</keyword>
<keyword evidence="10" id="KW-1185">Reference proteome</keyword>
<reference evidence="9 10" key="1">
    <citation type="submission" date="2024-09" db="EMBL/GenBank/DDBJ databases">
        <authorList>
            <person name="Sun Q."/>
            <person name="Mori K."/>
        </authorList>
    </citation>
    <scope>NUCLEOTIDE SEQUENCE [LARGE SCALE GENOMIC DNA]</scope>
    <source>
        <strain evidence="9 10">CGMCC 1.9126</strain>
    </source>
</reference>
<dbReference type="Gene3D" id="3.30.870.10">
    <property type="entry name" value="Endonuclease Chain A"/>
    <property type="match status" value="1"/>
</dbReference>
<keyword evidence="6" id="KW-0443">Lipid metabolism</keyword>
<evidence type="ECO:0000256" key="5">
    <source>
        <dbReference type="ARBA" id="ARBA00022963"/>
    </source>
</evidence>
<comment type="caution">
    <text evidence="9">The sequence shown here is derived from an EMBL/GenBank/DDBJ whole genome shotgun (WGS) entry which is preliminary data.</text>
</comment>
<evidence type="ECO:0000256" key="3">
    <source>
        <dbReference type="ARBA" id="ARBA00012027"/>
    </source>
</evidence>
<feature type="transmembrane region" description="Helical" evidence="7">
    <location>
        <begin position="7"/>
        <end position="26"/>
    </location>
</feature>
<gene>
    <name evidence="9" type="ORF">ACFFHF_00460</name>
</gene>
<comment type="catalytic activity">
    <reaction evidence="1">
        <text>a 1,2-diacyl-sn-glycero-3-phosphocholine + H2O = a 1,2-diacyl-sn-glycero-3-phosphate + choline + H(+)</text>
        <dbReference type="Rhea" id="RHEA:14445"/>
        <dbReference type="ChEBI" id="CHEBI:15354"/>
        <dbReference type="ChEBI" id="CHEBI:15377"/>
        <dbReference type="ChEBI" id="CHEBI:15378"/>
        <dbReference type="ChEBI" id="CHEBI:57643"/>
        <dbReference type="ChEBI" id="CHEBI:58608"/>
        <dbReference type="EC" id="3.1.4.4"/>
    </reaction>
</comment>
<dbReference type="RefSeq" id="WP_377057369.1">
    <property type="nucleotide sequence ID" value="NZ_JBHLUU010000005.1"/>
</dbReference>
<evidence type="ECO:0000313" key="10">
    <source>
        <dbReference type="Proteomes" id="UP001589738"/>
    </source>
</evidence>
<evidence type="ECO:0000256" key="6">
    <source>
        <dbReference type="ARBA" id="ARBA00023098"/>
    </source>
</evidence>
<name>A0ABV6KLM1_9BACI</name>